<dbReference type="InterPro" id="IPR001254">
    <property type="entry name" value="Trypsin_dom"/>
</dbReference>
<feature type="domain" description="Peptidase S1" evidence="2">
    <location>
        <begin position="2"/>
        <end position="168"/>
    </location>
</feature>
<reference evidence="3 4" key="1">
    <citation type="journal article" date="2019" name="Environ. Microbiol.">
        <title>An active ?-lactamase is a part of an orchestrated cell wall stress resistance network of Bacillus subtilis and related rhizosphere species.</title>
        <authorList>
            <person name="Bucher T."/>
            <person name="Keren-Paz A."/>
            <person name="Hausser J."/>
            <person name="Olender T."/>
            <person name="Cytryn E."/>
            <person name="Kolodkin-Gal I."/>
        </authorList>
    </citation>
    <scope>NUCLEOTIDE SEQUENCE [LARGE SCALE GENOMIC DNA]</scope>
    <source>
        <strain evidence="3 4">I186</strain>
    </source>
</reference>
<accession>A0A4U3AA98</accession>
<dbReference type="SUPFAM" id="SSF50494">
    <property type="entry name" value="Trypsin-like serine proteases"/>
    <property type="match status" value="1"/>
</dbReference>
<keyword evidence="1" id="KW-0378">Hydrolase</keyword>
<dbReference type="Gene3D" id="2.40.10.10">
    <property type="entry name" value="Trypsin-like serine proteases"/>
    <property type="match status" value="1"/>
</dbReference>
<feature type="non-terminal residue" evidence="3">
    <location>
        <position position="1"/>
    </location>
</feature>
<dbReference type="Proteomes" id="UP000305524">
    <property type="component" value="Unassembled WGS sequence"/>
</dbReference>
<evidence type="ECO:0000259" key="2">
    <source>
        <dbReference type="Pfam" id="PF00089"/>
    </source>
</evidence>
<dbReference type="GO" id="GO:0004252">
    <property type="term" value="F:serine-type endopeptidase activity"/>
    <property type="evidence" value="ECO:0007669"/>
    <property type="project" value="InterPro"/>
</dbReference>
<keyword evidence="1" id="KW-0720">Serine protease</keyword>
<evidence type="ECO:0000256" key="1">
    <source>
        <dbReference type="ARBA" id="ARBA00022825"/>
    </source>
</evidence>
<proteinExistence type="predicted"/>
<dbReference type="InterPro" id="IPR043504">
    <property type="entry name" value="Peptidase_S1_PA_chymotrypsin"/>
</dbReference>
<gene>
    <name evidence="3" type="ORF">FC701_12835</name>
</gene>
<dbReference type="AlphaFoldDB" id="A0A4U3AA98"/>
<dbReference type="EMBL" id="SZOD01000279">
    <property type="protein sequence ID" value="TKI84717.1"/>
    <property type="molecule type" value="Genomic_DNA"/>
</dbReference>
<evidence type="ECO:0000313" key="4">
    <source>
        <dbReference type="Proteomes" id="UP000305524"/>
    </source>
</evidence>
<dbReference type="GO" id="GO:0006508">
    <property type="term" value="P:proteolysis"/>
    <property type="evidence" value="ECO:0007669"/>
    <property type="project" value="InterPro"/>
</dbReference>
<dbReference type="InterPro" id="IPR009003">
    <property type="entry name" value="Peptidase_S1_PA"/>
</dbReference>
<keyword evidence="1" id="KW-0645">Protease</keyword>
<sequence length="211" mass="23826">QILTAAHVCEAILNDGGIQNWEVIAGDHGGFGYPPQQIKRAAMMPLYRPNPGNPDRRTRDVGVITVTDPYNPSLVTEFGEFNSETFLNQTYSWIGYPSDKIPSERDVYQWYDHGKPTMLDFYHYCTQPGEQGECRWVVDGYFRNMSAQGQSGSGLINESGKIIGVLSALTLDPSESYGQTIFGLIDEINFEFIYYEIMNNLGVFAPKKHYK</sequence>
<evidence type="ECO:0000313" key="3">
    <source>
        <dbReference type="EMBL" id="TKI84717.1"/>
    </source>
</evidence>
<protein>
    <submittedName>
        <fullName evidence="3">S1 family peptidase</fullName>
    </submittedName>
</protein>
<dbReference type="RefSeq" id="WP_137057736.1">
    <property type="nucleotide sequence ID" value="NZ_SZOD01000279.1"/>
</dbReference>
<dbReference type="Pfam" id="PF00089">
    <property type="entry name" value="Trypsin"/>
    <property type="match status" value="1"/>
</dbReference>
<organism evidence="3 4">
    <name type="scientific">Bacillus mycoides</name>
    <dbReference type="NCBI Taxonomy" id="1405"/>
    <lineage>
        <taxon>Bacteria</taxon>
        <taxon>Bacillati</taxon>
        <taxon>Bacillota</taxon>
        <taxon>Bacilli</taxon>
        <taxon>Bacillales</taxon>
        <taxon>Bacillaceae</taxon>
        <taxon>Bacillus</taxon>
        <taxon>Bacillus cereus group</taxon>
    </lineage>
</organism>
<comment type="caution">
    <text evidence="3">The sequence shown here is derived from an EMBL/GenBank/DDBJ whole genome shotgun (WGS) entry which is preliminary data.</text>
</comment>
<name>A0A4U3AA98_BACMY</name>